<feature type="region of interest" description="Disordered" evidence="1">
    <location>
        <begin position="632"/>
        <end position="661"/>
    </location>
</feature>
<name>A0A6A6HPD9_VIRVR</name>
<protein>
    <recommendedName>
        <fullName evidence="2">Arrestin-like N-terminal domain-containing protein</fullName>
    </recommendedName>
</protein>
<dbReference type="Pfam" id="PF00339">
    <property type="entry name" value="Arrestin_N"/>
    <property type="match status" value="1"/>
</dbReference>
<feature type="compositionally biased region" description="Basic and acidic residues" evidence="1">
    <location>
        <begin position="516"/>
        <end position="543"/>
    </location>
</feature>
<evidence type="ECO:0000313" key="4">
    <source>
        <dbReference type="Proteomes" id="UP000800092"/>
    </source>
</evidence>
<feature type="compositionally biased region" description="Basic and acidic residues" evidence="1">
    <location>
        <begin position="219"/>
        <end position="230"/>
    </location>
</feature>
<feature type="region of interest" description="Disordered" evidence="1">
    <location>
        <begin position="516"/>
        <end position="558"/>
    </location>
</feature>
<feature type="domain" description="Arrestin-like N-terminal" evidence="2">
    <location>
        <begin position="40"/>
        <end position="174"/>
    </location>
</feature>
<proteinExistence type="predicted"/>
<dbReference type="AlphaFoldDB" id="A0A6A6HPD9"/>
<dbReference type="PANTHER" id="PTHR11188">
    <property type="entry name" value="ARRESTIN DOMAIN CONTAINING PROTEIN"/>
    <property type="match status" value="1"/>
</dbReference>
<dbReference type="Proteomes" id="UP000800092">
    <property type="component" value="Unassembled WGS sequence"/>
</dbReference>
<dbReference type="InterPro" id="IPR011021">
    <property type="entry name" value="Arrestin-like_N"/>
</dbReference>
<dbReference type="SUPFAM" id="SSF81296">
    <property type="entry name" value="E set domains"/>
    <property type="match status" value="1"/>
</dbReference>
<dbReference type="GO" id="GO:0031625">
    <property type="term" value="F:ubiquitin protein ligase binding"/>
    <property type="evidence" value="ECO:0007669"/>
    <property type="project" value="TreeGrafter"/>
</dbReference>
<accession>A0A6A6HPD9</accession>
<evidence type="ECO:0000313" key="3">
    <source>
        <dbReference type="EMBL" id="KAF2239340.1"/>
    </source>
</evidence>
<sequence length="801" mass="87420">MTEDLSRSPSRHSNSHSGRSLVSRLASPFTSKTRPFTDFTVDPDDLHRTYSPGDTVTGSVRIKVLKAFRVTHVTLCLHGFVQVFRHPNDGGNVYRFPHAGRRKSGGEYFGNGYASLFEDEIVLCGEGRLGEGIYQFNFEMDFPNKGLPSSIDFERGTISYMLTASLTRPTTISPVAYCDRKLKFLEMIDIAPLAVPKPREVSLKAVSKRSRVKQMSKLQTEHIHTAERSSPDPACNNQTSSIQDGSQAPGSPCPSEISFDSFASSGGRNSHVESVVRSSKTSDSGRTHANTPAGAAKIITANVELLKPGGLRGDHIPLRITVNHIKYIKSLHGVIVTMYRQARVDMHPILPLGPMKKGEKEKYEDYYPRSVTGLGGLSLSAAGSSQIFRKDLSQSFTPLIVDPTTLTADVKAAVRIPDEAFPSISGVPGAMISFQYYIEVVLDLQGKLAGQDRFIPSTGLLNQSTSFGSADGGGYTNDGTQSGPWTANIIDTEPIRREKSIVSCVFEIIIGTKDSERRGKRRAEATQEPGIPEHARSGDDLHEVVPPGDSQEPYGGEQWAANYYGDGYGYGQYQDWSWDHYQIGQSHDSQGYLYPNHDNILQQQNSIPNLAEQEAHLPEKERLRRAEERLLPSQPPASDGDGPPLDTPSAPPLADGPMHLESGSTLIAESPQALAHSNDHIGDFSSDMLTAAVPGASEPAPRYSTLAPASGTLHNVSDSEQPHDSFGPQLPPTDDKQELHRRRLQMEASSPNDMSELDDDGRTDAATVRAVPTDDRPSAPVIPDDIEEDAGLPEGLPRYER</sequence>
<feature type="region of interest" description="Disordered" evidence="1">
    <location>
        <begin position="1"/>
        <end position="24"/>
    </location>
</feature>
<dbReference type="InterPro" id="IPR014752">
    <property type="entry name" value="Arrestin-like_C"/>
</dbReference>
<gene>
    <name evidence="3" type="ORF">EV356DRAFT_528607</name>
</gene>
<dbReference type="InterPro" id="IPR050357">
    <property type="entry name" value="Arrestin_domain-protein"/>
</dbReference>
<organism evidence="3 4">
    <name type="scientific">Viridothelium virens</name>
    <name type="common">Speckled blister lichen</name>
    <name type="synonym">Trypethelium virens</name>
    <dbReference type="NCBI Taxonomy" id="1048519"/>
    <lineage>
        <taxon>Eukaryota</taxon>
        <taxon>Fungi</taxon>
        <taxon>Dikarya</taxon>
        <taxon>Ascomycota</taxon>
        <taxon>Pezizomycotina</taxon>
        <taxon>Dothideomycetes</taxon>
        <taxon>Dothideomycetes incertae sedis</taxon>
        <taxon>Trypetheliales</taxon>
        <taxon>Trypetheliaceae</taxon>
        <taxon>Viridothelium</taxon>
    </lineage>
</organism>
<feature type="compositionally biased region" description="Polar residues" evidence="1">
    <location>
        <begin position="276"/>
        <end position="290"/>
    </location>
</feature>
<dbReference type="GO" id="GO:0070086">
    <property type="term" value="P:ubiquitin-dependent endocytosis"/>
    <property type="evidence" value="ECO:0007669"/>
    <property type="project" value="TreeGrafter"/>
</dbReference>
<feature type="compositionally biased region" description="Polar residues" evidence="1">
    <location>
        <begin position="235"/>
        <end position="249"/>
    </location>
</feature>
<feature type="region of interest" description="Disordered" evidence="1">
    <location>
        <begin position="695"/>
        <end position="801"/>
    </location>
</feature>
<keyword evidence="4" id="KW-1185">Reference proteome</keyword>
<dbReference type="OrthoDB" id="7785529at2759"/>
<dbReference type="PANTHER" id="PTHR11188:SF161">
    <property type="entry name" value="PH-RESPONSE REGULATOR PROTEIN PALF_RIM8"/>
    <property type="match status" value="1"/>
</dbReference>
<dbReference type="EMBL" id="ML991773">
    <property type="protein sequence ID" value="KAF2239340.1"/>
    <property type="molecule type" value="Genomic_DNA"/>
</dbReference>
<feature type="region of interest" description="Disordered" evidence="1">
    <location>
        <begin position="206"/>
        <end position="293"/>
    </location>
</feature>
<dbReference type="GO" id="GO:0030674">
    <property type="term" value="F:protein-macromolecule adaptor activity"/>
    <property type="evidence" value="ECO:0007669"/>
    <property type="project" value="TreeGrafter"/>
</dbReference>
<evidence type="ECO:0000259" key="2">
    <source>
        <dbReference type="Pfam" id="PF00339"/>
    </source>
</evidence>
<reference evidence="3" key="1">
    <citation type="journal article" date="2020" name="Stud. Mycol.">
        <title>101 Dothideomycetes genomes: a test case for predicting lifestyles and emergence of pathogens.</title>
        <authorList>
            <person name="Haridas S."/>
            <person name="Albert R."/>
            <person name="Binder M."/>
            <person name="Bloem J."/>
            <person name="Labutti K."/>
            <person name="Salamov A."/>
            <person name="Andreopoulos B."/>
            <person name="Baker S."/>
            <person name="Barry K."/>
            <person name="Bills G."/>
            <person name="Bluhm B."/>
            <person name="Cannon C."/>
            <person name="Castanera R."/>
            <person name="Culley D."/>
            <person name="Daum C."/>
            <person name="Ezra D."/>
            <person name="Gonzalez J."/>
            <person name="Henrissat B."/>
            <person name="Kuo A."/>
            <person name="Liang C."/>
            <person name="Lipzen A."/>
            <person name="Lutzoni F."/>
            <person name="Magnuson J."/>
            <person name="Mondo S."/>
            <person name="Nolan M."/>
            <person name="Ohm R."/>
            <person name="Pangilinan J."/>
            <person name="Park H.-J."/>
            <person name="Ramirez L."/>
            <person name="Alfaro M."/>
            <person name="Sun H."/>
            <person name="Tritt A."/>
            <person name="Yoshinaga Y."/>
            <person name="Zwiers L.-H."/>
            <person name="Turgeon B."/>
            <person name="Goodwin S."/>
            <person name="Spatafora J."/>
            <person name="Crous P."/>
            <person name="Grigoriev I."/>
        </authorList>
    </citation>
    <scope>NUCLEOTIDE SEQUENCE</scope>
    <source>
        <strain evidence="3">Tuck. ex Michener</strain>
    </source>
</reference>
<dbReference type="Gene3D" id="2.60.40.640">
    <property type="match status" value="1"/>
</dbReference>
<dbReference type="InterPro" id="IPR014756">
    <property type="entry name" value="Ig_E-set"/>
</dbReference>
<dbReference type="GO" id="GO:0005829">
    <property type="term" value="C:cytosol"/>
    <property type="evidence" value="ECO:0007669"/>
    <property type="project" value="TreeGrafter"/>
</dbReference>
<dbReference type="GO" id="GO:0005886">
    <property type="term" value="C:plasma membrane"/>
    <property type="evidence" value="ECO:0007669"/>
    <property type="project" value="TreeGrafter"/>
</dbReference>
<evidence type="ECO:0000256" key="1">
    <source>
        <dbReference type="SAM" id="MobiDB-lite"/>
    </source>
</evidence>